<evidence type="ECO:0008006" key="3">
    <source>
        <dbReference type="Google" id="ProtNLM"/>
    </source>
</evidence>
<proteinExistence type="predicted"/>
<dbReference type="EMBL" id="NRPP01000011">
    <property type="protein sequence ID" value="TFJ26509.1"/>
    <property type="molecule type" value="Genomic_DNA"/>
</dbReference>
<dbReference type="Proteomes" id="UP000297938">
    <property type="component" value="Unassembled WGS sequence"/>
</dbReference>
<organism evidence="1 2">
    <name type="scientific">Carnobacterium divergens</name>
    <name type="common">Lactobacillus divergens</name>
    <dbReference type="NCBI Taxonomy" id="2748"/>
    <lineage>
        <taxon>Bacteria</taxon>
        <taxon>Bacillati</taxon>
        <taxon>Bacillota</taxon>
        <taxon>Bacilli</taxon>
        <taxon>Lactobacillales</taxon>
        <taxon>Carnobacteriaceae</taxon>
        <taxon>Carnobacterium</taxon>
    </lineage>
</organism>
<dbReference type="STRING" id="2748.CDIV41_140078"/>
<protein>
    <recommendedName>
        <fullName evidence="3">Lipoprotein</fullName>
    </recommendedName>
</protein>
<accession>A0A2R8A3P3</accession>
<evidence type="ECO:0000313" key="2">
    <source>
        <dbReference type="Proteomes" id="UP000297938"/>
    </source>
</evidence>
<comment type="caution">
    <text evidence="1">The sequence shown here is derived from an EMBL/GenBank/DDBJ whole genome shotgun (WGS) entry which is preliminary data.</text>
</comment>
<dbReference type="AlphaFoldDB" id="A0A2R8A3P3"/>
<reference evidence="1 2" key="1">
    <citation type="journal article" date="2018" name="Int. J. Food Microbiol.">
        <title>Growth of Carnobacterium spp. isolated from chilled vacuum-packaged meat under relevant acidic conditions.</title>
        <authorList>
            <person name="Zhang P."/>
            <person name="Badoni M."/>
            <person name="Ganzle M."/>
            <person name="Yang X."/>
        </authorList>
    </citation>
    <scope>NUCLEOTIDE SEQUENCE [LARGE SCALE GENOMIC DNA]</scope>
    <source>
        <strain evidence="1 2">B2</strain>
    </source>
</reference>
<dbReference type="RefSeq" id="WP_074401516.1">
    <property type="nucleotide sequence ID" value="NZ_FLLU01000006.1"/>
</dbReference>
<sequence length="131" mass="15161">MIKNYFLLTLLMPVLLIAGCVSEKKITLKEIGVPIGKAEIEQMIKEYKSEAENKNQDVKLMFVKKLNMEKEEVYYLAYIDEYLPNPAGETFNSVIVSKSDLKNKKINKDLTAVISKKEIKKVKKKVEFSYY</sequence>
<evidence type="ECO:0000313" key="1">
    <source>
        <dbReference type="EMBL" id="TFJ26509.1"/>
    </source>
</evidence>
<name>A0A2R8A3P3_CARDV</name>
<gene>
    <name evidence="1" type="ORF">CKN69_07050</name>
</gene>
<dbReference type="PROSITE" id="PS51257">
    <property type="entry name" value="PROKAR_LIPOPROTEIN"/>
    <property type="match status" value="1"/>
</dbReference>